<dbReference type="InterPro" id="IPR000836">
    <property type="entry name" value="PRTase_dom"/>
</dbReference>
<comment type="caution">
    <text evidence="3">The sequence shown here is derived from an EMBL/GenBank/DDBJ whole genome shotgun (WGS) entry which is preliminary data.</text>
</comment>
<sequence>MFNAFLQLLYPKLCFACEDPLFESEEFICTYCRISLARVDYTQNSPWWLRAKFDGLFVYQEVQTFFIFASGGRVQYLMHAIKYKGAEDLGEYLGLWAGQSLKKFHFFHEVDCIIPIPLHPKRLQERSYNQAECIGNGLAKGLQIPILPKALQKFSQTNSLIGQDRSHRFEILKDSFEVLADVRGRHVLIVDDTLTTGATLLAAAEKIKAAGAKEVSFFTLAALK</sequence>
<dbReference type="Proteomes" id="UP001249959">
    <property type="component" value="Unassembled WGS sequence"/>
</dbReference>
<organism evidence="3 4">
    <name type="scientific">Aquirufa regiilacus</name>
    <dbReference type="NCBI Taxonomy" id="3024868"/>
    <lineage>
        <taxon>Bacteria</taxon>
        <taxon>Pseudomonadati</taxon>
        <taxon>Bacteroidota</taxon>
        <taxon>Cytophagia</taxon>
        <taxon>Cytophagales</taxon>
        <taxon>Flectobacillaceae</taxon>
        <taxon>Aquirufa</taxon>
    </lineage>
</organism>
<dbReference type="GO" id="GO:0016757">
    <property type="term" value="F:glycosyltransferase activity"/>
    <property type="evidence" value="ECO:0007669"/>
    <property type="project" value="UniProtKB-KW"/>
</dbReference>
<dbReference type="PANTHER" id="PTHR47505:SF1">
    <property type="entry name" value="DNA UTILIZATION PROTEIN YHGH"/>
    <property type="match status" value="1"/>
</dbReference>
<feature type="domain" description="Phosphoribosyltransferase" evidence="2">
    <location>
        <begin position="138"/>
        <end position="221"/>
    </location>
</feature>
<evidence type="ECO:0000313" key="4">
    <source>
        <dbReference type="Proteomes" id="UP001249959"/>
    </source>
</evidence>
<name>A0ABU3TUG2_9BACT</name>
<dbReference type="RefSeq" id="WP_315577589.1">
    <property type="nucleotide sequence ID" value="NZ_JARDXH010000009.1"/>
</dbReference>
<evidence type="ECO:0000259" key="2">
    <source>
        <dbReference type="Pfam" id="PF00156"/>
    </source>
</evidence>
<keyword evidence="4" id="KW-1185">Reference proteome</keyword>
<dbReference type="Gene3D" id="3.40.50.2020">
    <property type="match status" value="1"/>
</dbReference>
<protein>
    <submittedName>
        <fullName evidence="3">Phosphoribosyltransferase family protein</fullName>
    </submittedName>
</protein>
<reference evidence="3 4" key="1">
    <citation type="submission" date="2023-09" db="EMBL/GenBank/DDBJ databases">
        <title>Aquirufa genomes.</title>
        <authorList>
            <person name="Pitt A."/>
        </authorList>
    </citation>
    <scope>NUCLEOTIDE SEQUENCE [LARGE SCALE GENOMIC DNA]</scope>
    <source>
        <strain evidence="3 4">LEOWEIH-7C</strain>
    </source>
</reference>
<comment type="similarity">
    <text evidence="1">Belongs to the ComF/GntX family.</text>
</comment>
<keyword evidence="3" id="KW-0328">Glycosyltransferase</keyword>
<dbReference type="Pfam" id="PF00156">
    <property type="entry name" value="Pribosyltran"/>
    <property type="match status" value="1"/>
</dbReference>
<keyword evidence="3" id="KW-0808">Transferase</keyword>
<evidence type="ECO:0000313" key="3">
    <source>
        <dbReference type="EMBL" id="MDU0809488.1"/>
    </source>
</evidence>
<gene>
    <name evidence="3" type="ORF">PQG45_10610</name>
</gene>
<evidence type="ECO:0000256" key="1">
    <source>
        <dbReference type="ARBA" id="ARBA00008007"/>
    </source>
</evidence>
<dbReference type="PANTHER" id="PTHR47505">
    <property type="entry name" value="DNA UTILIZATION PROTEIN YHGH"/>
    <property type="match status" value="1"/>
</dbReference>
<dbReference type="CDD" id="cd06223">
    <property type="entry name" value="PRTases_typeI"/>
    <property type="match status" value="1"/>
</dbReference>
<dbReference type="InterPro" id="IPR051910">
    <property type="entry name" value="ComF/GntX_DNA_util-trans"/>
</dbReference>
<proteinExistence type="inferred from homology"/>
<dbReference type="SUPFAM" id="SSF53271">
    <property type="entry name" value="PRTase-like"/>
    <property type="match status" value="1"/>
</dbReference>
<accession>A0ABU3TUG2</accession>
<dbReference type="EMBL" id="JAVNWW010000006">
    <property type="protein sequence ID" value="MDU0809488.1"/>
    <property type="molecule type" value="Genomic_DNA"/>
</dbReference>
<dbReference type="InterPro" id="IPR029057">
    <property type="entry name" value="PRTase-like"/>
</dbReference>